<evidence type="ECO:0000313" key="2">
    <source>
        <dbReference type="EMBL" id="KIK55500.1"/>
    </source>
</evidence>
<keyword evidence="1" id="KW-0812">Transmembrane</keyword>
<proteinExistence type="predicted"/>
<reference evidence="2 3" key="1">
    <citation type="submission" date="2014-04" db="EMBL/GenBank/DDBJ databases">
        <title>Evolutionary Origins and Diversification of the Mycorrhizal Mutualists.</title>
        <authorList>
            <consortium name="DOE Joint Genome Institute"/>
            <consortium name="Mycorrhizal Genomics Consortium"/>
            <person name="Kohler A."/>
            <person name="Kuo A."/>
            <person name="Nagy L.G."/>
            <person name="Floudas D."/>
            <person name="Copeland A."/>
            <person name="Barry K.W."/>
            <person name="Cichocki N."/>
            <person name="Veneault-Fourrey C."/>
            <person name="LaButti K."/>
            <person name="Lindquist E.A."/>
            <person name="Lipzen A."/>
            <person name="Lundell T."/>
            <person name="Morin E."/>
            <person name="Murat C."/>
            <person name="Riley R."/>
            <person name="Ohm R."/>
            <person name="Sun H."/>
            <person name="Tunlid A."/>
            <person name="Henrissat B."/>
            <person name="Grigoriev I.V."/>
            <person name="Hibbett D.S."/>
            <person name="Martin F."/>
        </authorList>
    </citation>
    <scope>NUCLEOTIDE SEQUENCE [LARGE SCALE GENOMIC DNA]</scope>
    <source>
        <strain evidence="2 3">FD-317 M1</strain>
    </source>
</reference>
<dbReference type="Proteomes" id="UP000053593">
    <property type="component" value="Unassembled WGS sequence"/>
</dbReference>
<name>A0A0D0AY35_9AGAR</name>
<feature type="transmembrane region" description="Helical" evidence="1">
    <location>
        <begin position="6"/>
        <end position="27"/>
    </location>
</feature>
<protein>
    <submittedName>
        <fullName evidence="2">Unplaced genomic scaffold GYMLUscaffold_57, whole genome shotgun sequence</fullName>
    </submittedName>
</protein>
<accession>A0A0D0AY35</accession>
<dbReference type="EMBL" id="KN834805">
    <property type="protein sequence ID" value="KIK55500.1"/>
    <property type="molecule type" value="Genomic_DNA"/>
</dbReference>
<feature type="transmembrane region" description="Helical" evidence="1">
    <location>
        <begin position="85"/>
        <end position="108"/>
    </location>
</feature>
<keyword evidence="1" id="KW-1133">Transmembrane helix</keyword>
<sequence>MVYGLLLVPGLNLIPPFVFFLTFHILYNQSRDQHKSFWKQWDQAFGYIRGILSRRKYSQLNPDMELGNTQETQSGQHRHTHSTKFTAHMATLLVALGVLVFVNVLFIANIEKTLIDNKGSESTEEGEWGFGQVLALLLLVLPLRDAWNAFQDIREGVLKEFEQLFKHEAQAKSVIPRLRALVEEDGAKPEEKMKNEEDGCTTFLQLAAYHGKRELVEFIFDVLNKPLDTIGRI</sequence>
<evidence type="ECO:0000256" key="1">
    <source>
        <dbReference type="SAM" id="Phobius"/>
    </source>
</evidence>
<organism evidence="2 3">
    <name type="scientific">Collybiopsis luxurians FD-317 M1</name>
    <dbReference type="NCBI Taxonomy" id="944289"/>
    <lineage>
        <taxon>Eukaryota</taxon>
        <taxon>Fungi</taxon>
        <taxon>Dikarya</taxon>
        <taxon>Basidiomycota</taxon>
        <taxon>Agaricomycotina</taxon>
        <taxon>Agaricomycetes</taxon>
        <taxon>Agaricomycetidae</taxon>
        <taxon>Agaricales</taxon>
        <taxon>Marasmiineae</taxon>
        <taxon>Omphalotaceae</taxon>
        <taxon>Collybiopsis</taxon>
        <taxon>Collybiopsis luxurians</taxon>
    </lineage>
</organism>
<dbReference type="OrthoDB" id="3351993at2759"/>
<keyword evidence="1" id="KW-0472">Membrane</keyword>
<evidence type="ECO:0000313" key="3">
    <source>
        <dbReference type="Proteomes" id="UP000053593"/>
    </source>
</evidence>
<keyword evidence="3" id="KW-1185">Reference proteome</keyword>
<gene>
    <name evidence="2" type="ORF">GYMLUDRAFT_62466</name>
</gene>
<dbReference type="HOGENOM" id="CLU_103844_0_0_1"/>
<dbReference type="AlphaFoldDB" id="A0A0D0AY35"/>